<reference evidence="2" key="1">
    <citation type="submission" date="2023-08" db="EMBL/GenBank/DDBJ databases">
        <title>A de novo genome assembly of Solanum verrucosum Schlechtendal, a Mexican diploid species geographically isolated from the other diploid A-genome species in potato relatives.</title>
        <authorList>
            <person name="Hosaka K."/>
        </authorList>
    </citation>
    <scope>NUCLEOTIDE SEQUENCE</scope>
    <source>
        <tissue evidence="2">Young leaves</tissue>
    </source>
</reference>
<dbReference type="EMBL" id="CP133615">
    <property type="protein sequence ID" value="WMV25718.1"/>
    <property type="molecule type" value="Genomic_DNA"/>
</dbReference>
<accession>A0AAF0TUE7</accession>
<feature type="compositionally biased region" description="Low complexity" evidence="1">
    <location>
        <begin position="89"/>
        <end position="102"/>
    </location>
</feature>
<evidence type="ECO:0000256" key="1">
    <source>
        <dbReference type="SAM" id="MobiDB-lite"/>
    </source>
</evidence>
<protein>
    <submittedName>
        <fullName evidence="2">Uncharacterized protein</fullName>
    </submittedName>
</protein>
<evidence type="ECO:0000313" key="3">
    <source>
        <dbReference type="Proteomes" id="UP001234989"/>
    </source>
</evidence>
<keyword evidence="3" id="KW-1185">Reference proteome</keyword>
<sequence>MQQPLCCNYALTIVGFVTWFSRKEVPPLVALSQSGTPKEHEFAETSQIPFYSDSSILTAHICRLVYFLATSETNGMSLISSTINQRKGSSPSHPHSSLDDSLPGVANNMLGLDVERILIRSSEERMGNFGEPNSHSLVGHNRTTSATNTLSNSNFSPTIPGNGNEVFSRSAEDVSESQPAAPLFVLQKETEFQSMLETRVQNQSILHRPSQRFPIIVSSVVVERNTDPLELEEQVRKLI</sequence>
<dbReference type="AlphaFoldDB" id="A0AAF0TUE7"/>
<dbReference type="Proteomes" id="UP001234989">
    <property type="component" value="Chromosome 4"/>
</dbReference>
<feature type="region of interest" description="Disordered" evidence="1">
    <location>
        <begin position="82"/>
        <end position="102"/>
    </location>
</feature>
<proteinExistence type="predicted"/>
<organism evidence="2 3">
    <name type="scientific">Solanum verrucosum</name>
    <dbReference type="NCBI Taxonomy" id="315347"/>
    <lineage>
        <taxon>Eukaryota</taxon>
        <taxon>Viridiplantae</taxon>
        <taxon>Streptophyta</taxon>
        <taxon>Embryophyta</taxon>
        <taxon>Tracheophyta</taxon>
        <taxon>Spermatophyta</taxon>
        <taxon>Magnoliopsida</taxon>
        <taxon>eudicotyledons</taxon>
        <taxon>Gunneridae</taxon>
        <taxon>Pentapetalae</taxon>
        <taxon>asterids</taxon>
        <taxon>lamiids</taxon>
        <taxon>Solanales</taxon>
        <taxon>Solanaceae</taxon>
        <taxon>Solanoideae</taxon>
        <taxon>Solaneae</taxon>
        <taxon>Solanum</taxon>
    </lineage>
</organism>
<evidence type="ECO:0000313" key="2">
    <source>
        <dbReference type="EMBL" id="WMV25718.1"/>
    </source>
</evidence>
<gene>
    <name evidence="2" type="ORF">MTR67_019103</name>
</gene>
<name>A0AAF0TUE7_SOLVR</name>